<feature type="transmembrane region" description="Helical" evidence="8">
    <location>
        <begin position="88"/>
        <end position="117"/>
    </location>
</feature>
<dbReference type="GO" id="GO:0016020">
    <property type="term" value="C:membrane"/>
    <property type="evidence" value="ECO:0007669"/>
    <property type="project" value="InterPro"/>
</dbReference>
<dbReference type="GO" id="GO:0006508">
    <property type="term" value="P:proteolysis"/>
    <property type="evidence" value="ECO:0007669"/>
    <property type="project" value="UniProtKB-KW"/>
</dbReference>
<name>A0A3Q8S5A4_9BACL</name>
<keyword evidence="1" id="KW-1003">Cell membrane</keyword>
<evidence type="ECO:0000256" key="4">
    <source>
        <dbReference type="ARBA" id="ARBA00022692"/>
    </source>
</evidence>
<keyword evidence="4 8" id="KW-0812">Transmembrane</keyword>
<keyword evidence="10" id="KW-1185">Reference proteome</keyword>
<dbReference type="Proteomes" id="UP000273145">
    <property type="component" value="Chromosome"/>
</dbReference>
<keyword evidence="7 8" id="KW-0472">Membrane</keyword>
<evidence type="ECO:0000256" key="3">
    <source>
        <dbReference type="ARBA" id="ARBA00022670"/>
    </source>
</evidence>
<feature type="transmembrane region" description="Helical" evidence="8">
    <location>
        <begin position="57"/>
        <end position="76"/>
    </location>
</feature>
<keyword evidence="2" id="KW-0673">Quorum sensing</keyword>
<dbReference type="RefSeq" id="WP_125083324.1">
    <property type="nucleotide sequence ID" value="NZ_CP034248.1"/>
</dbReference>
<evidence type="ECO:0000256" key="8">
    <source>
        <dbReference type="SAM" id="Phobius"/>
    </source>
</evidence>
<keyword evidence="3" id="KW-0645">Protease</keyword>
<dbReference type="KEGG" id="plen:EIM92_14925"/>
<dbReference type="EMBL" id="CP034248">
    <property type="protein sequence ID" value="AZK47292.1"/>
    <property type="molecule type" value="Genomic_DNA"/>
</dbReference>
<dbReference type="OrthoDB" id="2666767at2"/>
<organism evidence="9 10">
    <name type="scientific">Paenibacillus lentus</name>
    <dbReference type="NCBI Taxonomy" id="1338368"/>
    <lineage>
        <taxon>Bacteria</taxon>
        <taxon>Bacillati</taxon>
        <taxon>Bacillota</taxon>
        <taxon>Bacilli</taxon>
        <taxon>Bacillales</taxon>
        <taxon>Paenibacillaceae</taxon>
        <taxon>Paenibacillus</taxon>
    </lineage>
</organism>
<evidence type="ECO:0000256" key="5">
    <source>
        <dbReference type="ARBA" id="ARBA00022801"/>
    </source>
</evidence>
<dbReference type="GO" id="GO:0009372">
    <property type="term" value="P:quorum sensing"/>
    <property type="evidence" value="ECO:0007669"/>
    <property type="project" value="UniProtKB-KW"/>
</dbReference>
<protein>
    <submittedName>
        <fullName evidence="9">Accessory regulator AgrB</fullName>
    </submittedName>
</protein>
<sequence length="171" mass="18752">MINLMADKIAVEIKRTAPDHPASVAVLRYSIALLLNAVLIISITLLLSVFTGRTQEIMILLVSFAILRQVSGGIHLNSGMKCVISTAALFTLLSLIELSSSYVMIINGIAALLCLIFAPSRIEKQTRISVKYYPLLKLASVLIVCSNFLIMSPVLSLSFFAQSMLLIKLRR</sequence>
<evidence type="ECO:0000313" key="10">
    <source>
        <dbReference type="Proteomes" id="UP000273145"/>
    </source>
</evidence>
<accession>A0A3Q8S5A4</accession>
<proteinExistence type="predicted"/>
<keyword evidence="5" id="KW-0378">Hydrolase</keyword>
<evidence type="ECO:0000256" key="6">
    <source>
        <dbReference type="ARBA" id="ARBA00022989"/>
    </source>
</evidence>
<feature type="transmembrane region" description="Helical" evidence="8">
    <location>
        <begin position="29"/>
        <end position="50"/>
    </location>
</feature>
<reference evidence="9 10" key="1">
    <citation type="submission" date="2018-11" db="EMBL/GenBank/DDBJ databases">
        <title>Genome sequencing of Paenibacillus lentus DSM25539(T).</title>
        <authorList>
            <person name="Kook J.-K."/>
            <person name="Park S.-N."/>
            <person name="Lim Y.K."/>
        </authorList>
    </citation>
    <scope>NUCLEOTIDE SEQUENCE [LARGE SCALE GENOMIC DNA]</scope>
    <source>
        <strain evidence="9 10">DSM 25539</strain>
    </source>
</reference>
<dbReference type="SMART" id="SM00793">
    <property type="entry name" value="AgrB"/>
    <property type="match status" value="1"/>
</dbReference>
<keyword evidence="6 8" id="KW-1133">Transmembrane helix</keyword>
<evidence type="ECO:0000256" key="1">
    <source>
        <dbReference type="ARBA" id="ARBA00022475"/>
    </source>
</evidence>
<dbReference type="AlphaFoldDB" id="A0A3Q8S5A4"/>
<evidence type="ECO:0000256" key="7">
    <source>
        <dbReference type="ARBA" id="ARBA00023136"/>
    </source>
</evidence>
<evidence type="ECO:0000313" key="9">
    <source>
        <dbReference type="EMBL" id="AZK47292.1"/>
    </source>
</evidence>
<feature type="transmembrane region" description="Helical" evidence="8">
    <location>
        <begin position="138"/>
        <end position="161"/>
    </location>
</feature>
<dbReference type="InterPro" id="IPR006741">
    <property type="entry name" value="AgrB"/>
</dbReference>
<dbReference type="GO" id="GO:0008233">
    <property type="term" value="F:peptidase activity"/>
    <property type="evidence" value="ECO:0007669"/>
    <property type="project" value="UniProtKB-KW"/>
</dbReference>
<gene>
    <name evidence="9" type="ORF">EIM92_14925</name>
</gene>
<dbReference type="Pfam" id="PF04647">
    <property type="entry name" value="AgrB"/>
    <property type="match status" value="1"/>
</dbReference>
<evidence type="ECO:0000256" key="2">
    <source>
        <dbReference type="ARBA" id="ARBA00022654"/>
    </source>
</evidence>